<keyword evidence="1" id="KW-0175">Coiled coil</keyword>
<feature type="coiled-coil region" evidence="1">
    <location>
        <begin position="48"/>
        <end position="75"/>
    </location>
</feature>
<proteinExistence type="predicted"/>
<gene>
    <name evidence="2" type="ORF">FDP41_004616</name>
</gene>
<evidence type="ECO:0000313" key="3">
    <source>
        <dbReference type="Proteomes" id="UP000444721"/>
    </source>
</evidence>
<dbReference type="GeneID" id="68111834"/>
<reference evidence="2 3" key="1">
    <citation type="journal article" date="2019" name="Sci. Rep.">
        <title>Nanopore sequencing improves the draft genome of the human pathogenic amoeba Naegleria fowleri.</title>
        <authorList>
            <person name="Liechti N."/>
            <person name="Schurch N."/>
            <person name="Bruggmann R."/>
            <person name="Wittwer M."/>
        </authorList>
    </citation>
    <scope>NUCLEOTIDE SEQUENCE [LARGE SCALE GENOMIC DNA]</scope>
    <source>
        <strain evidence="2 3">ATCC 30894</strain>
    </source>
</reference>
<sequence length="158" mass="19036">MLQSEFLTEELHVERMFRVFLNGENDEKKLQIMKVEFFFTNGEHNRALALMRELVERKEKEFEQEEIKQEELLHVLQMYCTKCKEYNHHFNAIYGYQKILEVVLDIKTSSANKSLRDLSLDELTLLYETFYHKYECCLELGLKGKRILEQTHLSYTKV</sequence>
<dbReference type="Proteomes" id="UP000444721">
    <property type="component" value="Unassembled WGS sequence"/>
</dbReference>
<evidence type="ECO:0000256" key="1">
    <source>
        <dbReference type="SAM" id="Coils"/>
    </source>
</evidence>
<accession>A0A6A5BTZ1</accession>
<organism evidence="2 3">
    <name type="scientific">Naegleria fowleri</name>
    <name type="common">Brain eating amoeba</name>
    <dbReference type="NCBI Taxonomy" id="5763"/>
    <lineage>
        <taxon>Eukaryota</taxon>
        <taxon>Discoba</taxon>
        <taxon>Heterolobosea</taxon>
        <taxon>Tetramitia</taxon>
        <taxon>Eutetramitia</taxon>
        <taxon>Vahlkampfiidae</taxon>
        <taxon>Naegleria</taxon>
    </lineage>
</organism>
<dbReference type="VEuPathDB" id="AmoebaDB:FDP41_004616"/>
<evidence type="ECO:0000313" key="2">
    <source>
        <dbReference type="EMBL" id="KAF0976389.1"/>
    </source>
</evidence>
<dbReference type="AlphaFoldDB" id="A0A6A5BTZ1"/>
<comment type="caution">
    <text evidence="2">The sequence shown here is derived from an EMBL/GenBank/DDBJ whole genome shotgun (WGS) entry which is preliminary data.</text>
</comment>
<name>A0A6A5BTZ1_NAEFO</name>
<keyword evidence="3" id="KW-1185">Reference proteome</keyword>
<dbReference type="VEuPathDB" id="AmoebaDB:NF0123240"/>
<dbReference type="EMBL" id="VFQX01000038">
    <property type="protein sequence ID" value="KAF0976389.1"/>
    <property type="molecule type" value="Genomic_DNA"/>
</dbReference>
<protein>
    <submittedName>
        <fullName evidence="2">Uncharacterized protein</fullName>
    </submittedName>
</protein>
<dbReference type="RefSeq" id="XP_044561102.1">
    <property type="nucleotide sequence ID" value="XM_044708050.1"/>
</dbReference>